<reference evidence="1 2" key="1">
    <citation type="journal article" date="2019" name="Nat. Med.">
        <title>A library of human gut bacterial isolates paired with longitudinal multiomics data enables mechanistic microbiome research.</title>
        <authorList>
            <person name="Poyet M."/>
            <person name="Groussin M."/>
            <person name="Gibbons S.M."/>
            <person name="Avila-Pacheco J."/>
            <person name="Jiang X."/>
            <person name="Kearney S.M."/>
            <person name="Perrotta A.R."/>
            <person name="Berdy B."/>
            <person name="Zhao S."/>
            <person name="Lieberman T.D."/>
            <person name="Swanson P.K."/>
            <person name="Smith M."/>
            <person name="Roesemann S."/>
            <person name="Alexander J.E."/>
            <person name="Rich S.A."/>
            <person name="Livny J."/>
            <person name="Vlamakis H."/>
            <person name="Clish C."/>
            <person name="Bullock K."/>
            <person name="Deik A."/>
            <person name="Scott J."/>
            <person name="Pierce K.A."/>
            <person name="Xavier R.J."/>
            <person name="Alm E.J."/>
        </authorList>
    </citation>
    <scope>NUCLEOTIDE SEQUENCE [LARGE SCALE GENOMIC DNA]</scope>
    <source>
        <strain evidence="1 2">BIOML-A29</strain>
    </source>
</reference>
<comment type="caution">
    <text evidence="1">The sequence shown here is derived from an EMBL/GenBank/DDBJ whole genome shotgun (WGS) entry which is preliminary data.</text>
</comment>
<keyword evidence="2" id="KW-1185">Reference proteome</keyword>
<dbReference type="Proteomes" id="UP000434916">
    <property type="component" value="Unassembled WGS sequence"/>
</dbReference>
<evidence type="ECO:0000313" key="2">
    <source>
        <dbReference type="Proteomes" id="UP000434916"/>
    </source>
</evidence>
<sequence length="142" mass="16637">MSFPLLQEYIEKLDDEREVTLFLLAFLFKVMQTKSVKAWIRLADRFFATYSDELYRYSGYWKEGTGNARIWVARPEQFISYMGAMMRTGIIGDCSFVRLASYIYLVFDTGNMEITLLNKLKEQNPEAETITNVMNADFKAFK</sequence>
<gene>
    <name evidence="1" type="ORF">GMD82_07730</name>
</gene>
<name>A0ABW9SBR9_9BACT</name>
<protein>
    <submittedName>
        <fullName evidence="1">Uncharacterized protein</fullName>
    </submittedName>
</protein>
<organism evidence="1 2">
    <name type="scientific">Parabacteroides merdae</name>
    <dbReference type="NCBI Taxonomy" id="46503"/>
    <lineage>
        <taxon>Bacteria</taxon>
        <taxon>Pseudomonadati</taxon>
        <taxon>Bacteroidota</taxon>
        <taxon>Bacteroidia</taxon>
        <taxon>Bacteroidales</taxon>
        <taxon>Tannerellaceae</taxon>
        <taxon>Parabacteroides</taxon>
    </lineage>
</organism>
<dbReference type="RefSeq" id="WP_075964555.1">
    <property type="nucleotide sequence ID" value="NZ_DAWDVS010000010.1"/>
</dbReference>
<evidence type="ECO:0000313" key="1">
    <source>
        <dbReference type="EMBL" id="MTU39376.1"/>
    </source>
</evidence>
<accession>A0ABW9SBR9</accession>
<proteinExistence type="predicted"/>
<dbReference type="EMBL" id="WNCN01000008">
    <property type="protein sequence ID" value="MTU39376.1"/>
    <property type="molecule type" value="Genomic_DNA"/>
</dbReference>